<organism evidence="2 3">
    <name type="scientific">Bacteroides stercoris</name>
    <dbReference type="NCBI Taxonomy" id="46506"/>
    <lineage>
        <taxon>Bacteria</taxon>
        <taxon>Pseudomonadati</taxon>
        <taxon>Bacteroidota</taxon>
        <taxon>Bacteroidia</taxon>
        <taxon>Bacteroidales</taxon>
        <taxon>Bacteroidaceae</taxon>
        <taxon>Bacteroides</taxon>
    </lineage>
</organism>
<proteinExistence type="predicted"/>
<feature type="compositionally biased region" description="Basic and acidic residues" evidence="1">
    <location>
        <begin position="315"/>
        <end position="334"/>
    </location>
</feature>
<dbReference type="PATRIC" id="fig|46506.5.peg.1898"/>
<gene>
    <name evidence="2" type="ORF">AA415_01784</name>
</gene>
<sequence length="355" mass="39739">MRKGNIIAKQYAGNKVDCYIYAVEKSLDSYKFNLLQNKQVFINQLKSRNLAARTIDEGAIDENGGGSFSEYVAILSGNDDLLEKAKLDKKLAVLESERQAFHRNKGNAKGKLNERTSGIEKNNAFIGRFTRDWEYFNKVAPADAKTGLRPNPLKLDGVDSDNVEILGNRLAAINRNARTEDDYMKIGTLFDFRILVRTERTCEGDMQALQNKFMVEGLDGIKYTYNNGYIAKDPKLAVMNFINALERIPAMIEKREQENAELSKDIPVLQEIVAASWPKDAEIKRLNEELATLNRKIQLTIKPAGGHESGTDDGTEMKGQKATGESDDKPDLPRKARHVPPMEIATPSNGLKKIS</sequence>
<reference evidence="2 3" key="1">
    <citation type="journal article" date="2016" name="BMC Genomics">
        <title>Type VI secretion systems of human gut Bacteroidales segregate into three genetic architectures, two of which are contained on mobile genetic elements.</title>
        <authorList>
            <person name="Coyne M.J."/>
            <person name="Roelofs K.G."/>
            <person name="Comstock L.E."/>
        </authorList>
    </citation>
    <scope>NUCLEOTIDE SEQUENCE [LARGE SCALE GENOMIC DNA]</scope>
    <source>
        <strain evidence="2 3">CL09T03C01</strain>
    </source>
</reference>
<feature type="region of interest" description="Disordered" evidence="1">
    <location>
        <begin position="301"/>
        <end position="355"/>
    </location>
</feature>
<accession>A0A125MFW4</accession>
<comment type="caution">
    <text evidence="2">The sequence shown here is derived from an EMBL/GenBank/DDBJ whole genome shotgun (WGS) entry which is preliminary data.</text>
</comment>
<dbReference type="Proteomes" id="UP000056419">
    <property type="component" value="Unassembled WGS sequence"/>
</dbReference>
<dbReference type="EMBL" id="LRGC01000006">
    <property type="protein sequence ID" value="KWR55333.1"/>
    <property type="molecule type" value="Genomic_DNA"/>
</dbReference>
<evidence type="ECO:0008006" key="4">
    <source>
        <dbReference type="Google" id="ProtNLM"/>
    </source>
</evidence>
<dbReference type="AlphaFoldDB" id="A0A125MFW4"/>
<dbReference type="STRING" id="46506.AA415_01784"/>
<protein>
    <recommendedName>
        <fullName evidence="4">DNA methylase</fullName>
    </recommendedName>
</protein>
<evidence type="ECO:0000256" key="1">
    <source>
        <dbReference type="SAM" id="MobiDB-lite"/>
    </source>
</evidence>
<evidence type="ECO:0000313" key="3">
    <source>
        <dbReference type="Proteomes" id="UP000056419"/>
    </source>
</evidence>
<evidence type="ECO:0000313" key="2">
    <source>
        <dbReference type="EMBL" id="KWR55333.1"/>
    </source>
</evidence>
<keyword evidence="3" id="KW-1185">Reference proteome</keyword>
<name>A0A125MFW4_BACSE</name>